<evidence type="ECO:0000313" key="3">
    <source>
        <dbReference type="Proteomes" id="UP000298009"/>
    </source>
</evidence>
<keyword evidence="1" id="KW-0472">Membrane</keyword>
<feature type="transmembrane region" description="Helical" evidence="1">
    <location>
        <begin position="168"/>
        <end position="186"/>
    </location>
</feature>
<evidence type="ECO:0000313" key="2">
    <source>
        <dbReference type="EMBL" id="TGK78468.1"/>
    </source>
</evidence>
<accession>A0A4R9I0R8</accession>
<reference evidence="2" key="1">
    <citation type="journal article" date="2019" name="PLoS Negl. Trop. Dis.">
        <title>Revisiting the worldwide diversity of Leptospira species in the environment.</title>
        <authorList>
            <person name="Vincent A.T."/>
            <person name="Schiettekatte O."/>
            <person name="Bourhy P."/>
            <person name="Veyrier F.J."/>
            <person name="Picardeau M."/>
        </authorList>
    </citation>
    <scope>NUCLEOTIDE SEQUENCE [LARGE SCALE GENOMIC DNA]</scope>
    <source>
        <strain evidence="2">201800287</strain>
    </source>
</reference>
<feature type="transmembrane region" description="Helical" evidence="1">
    <location>
        <begin position="6"/>
        <end position="28"/>
    </location>
</feature>
<keyword evidence="3" id="KW-1185">Reference proteome</keyword>
<organism evidence="2 3">
    <name type="scientific">Leptospira noumeaensis</name>
    <dbReference type="NCBI Taxonomy" id="2484964"/>
    <lineage>
        <taxon>Bacteria</taxon>
        <taxon>Pseudomonadati</taxon>
        <taxon>Spirochaetota</taxon>
        <taxon>Spirochaetia</taxon>
        <taxon>Leptospirales</taxon>
        <taxon>Leptospiraceae</taxon>
        <taxon>Leptospira</taxon>
    </lineage>
</organism>
<keyword evidence="1" id="KW-1133">Transmembrane helix</keyword>
<protein>
    <submittedName>
        <fullName evidence="2">Uncharacterized protein</fullName>
    </submittedName>
</protein>
<comment type="caution">
    <text evidence="2">The sequence shown here is derived from an EMBL/GenBank/DDBJ whole genome shotgun (WGS) entry which is preliminary data.</text>
</comment>
<name>A0A4R9I0R8_9LEPT</name>
<evidence type="ECO:0000256" key="1">
    <source>
        <dbReference type="SAM" id="Phobius"/>
    </source>
</evidence>
<keyword evidence="1" id="KW-0812">Transmembrane</keyword>
<dbReference type="RefSeq" id="WP_167483103.1">
    <property type="nucleotide sequence ID" value="NZ_RQFK01000033.1"/>
</dbReference>
<dbReference type="Proteomes" id="UP000298009">
    <property type="component" value="Unassembled WGS sequence"/>
</dbReference>
<dbReference type="EMBL" id="RQFK01000033">
    <property type="protein sequence ID" value="TGK78468.1"/>
    <property type="molecule type" value="Genomic_DNA"/>
</dbReference>
<dbReference type="AlphaFoldDB" id="A0A4R9I0R8"/>
<gene>
    <name evidence="2" type="ORF">EHQ24_18130</name>
</gene>
<proteinExistence type="predicted"/>
<sequence length="614" mass="71650">MFHFSLDIIFSELTIVSSFFAILIRIFFRKVYYLKLTSKNSEKLANFLKKVGVIALPIAELKKISTFADADSDPNGYSWSWLDQKLQHLQLDKLGNLFPNVKNLDEKICLYLLDFVALKLTSLGSKLIFWRENFPERKIILVSFSIEDFSIPKLPTNCIRLVIPFPNLIGYFNFIFKVILSVFLKVRSLVSKKPNLNEKFRPEPHFGWEKYEHAYVTHSGLKYGSLYEKSLYYSDTDSFFEPKNLVHFDYSGYNSPSEELPWFKLTPAKRLSLKDIISISLKLVYILNFLSIRLSYLSVKIRILILALKFTAHKNDLSSFKQLKQAYIDYDIICPKSLILALESHGVLTIGVQERFVYTYYKSATVILDQYLVSGLDSQLVMEKSKNYFFTNSIPVGQYRTDEFFRKYPKSANEDSLGDYNKRILVLGYHCDMTWVESQVNPLLNWQAQAHFLNEIMDLATEFKDSLFTLRYKMIDWLELPYFFQVKLRLKEFKNIIFSYEYGISFYSYYLAQNSDIIIGKHTSLMDEAISVGKPVLVHDYTHNIKSIIGDTFDYFGSGIICKNFDTFRDRLRLLVEDDSDLKLEIKKVSTKLYGELSDGKVKERVHLAIKSMK</sequence>